<accession>A0A2C9D7M7</accession>
<dbReference type="Pfam" id="PF06496">
    <property type="entry name" value="DUF1097"/>
    <property type="match status" value="1"/>
</dbReference>
<evidence type="ECO:0000313" key="3">
    <source>
        <dbReference type="Proteomes" id="UP000223606"/>
    </source>
</evidence>
<organism evidence="2 3">
    <name type="scientific">Hartmannibacter diazotrophicus</name>
    <dbReference type="NCBI Taxonomy" id="1482074"/>
    <lineage>
        <taxon>Bacteria</taxon>
        <taxon>Pseudomonadati</taxon>
        <taxon>Pseudomonadota</taxon>
        <taxon>Alphaproteobacteria</taxon>
        <taxon>Hyphomicrobiales</taxon>
        <taxon>Pleomorphomonadaceae</taxon>
        <taxon>Hartmannibacter</taxon>
    </lineage>
</organism>
<keyword evidence="1" id="KW-1133">Transmembrane helix</keyword>
<evidence type="ECO:0000313" key="2">
    <source>
        <dbReference type="EMBL" id="SON56322.1"/>
    </source>
</evidence>
<keyword evidence="3" id="KW-1185">Reference proteome</keyword>
<dbReference type="KEGG" id="hdi:HDIA_2781"/>
<dbReference type="RefSeq" id="WP_099556713.1">
    <property type="nucleotide sequence ID" value="NZ_LT960614.1"/>
</dbReference>
<keyword evidence="1" id="KW-0812">Transmembrane</keyword>
<reference evidence="3" key="1">
    <citation type="submission" date="2017-09" db="EMBL/GenBank/DDBJ databases">
        <title>Genome sequence of Nannocystis excedens DSM 71.</title>
        <authorList>
            <person name="Blom J."/>
        </authorList>
    </citation>
    <scope>NUCLEOTIDE SEQUENCE [LARGE SCALE GENOMIC DNA]</scope>
    <source>
        <strain evidence="3">type strain: E19</strain>
    </source>
</reference>
<feature type="transmembrane region" description="Helical" evidence="1">
    <location>
        <begin position="140"/>
        <end position="158"/>
    </location>
</feature>
<feature type="transmembrane region" description="Helical" evidence="1">
    <location>
        <begin position="28"/>
        <end position="47"/>
    </location>
</feature>
<gene>
    <name evidence="2" type="ORF">HDIA_2781</name>
</gene>
<dbReference type="InterPro" id="IPR009476">
    <property type="entry name" value="DUF1097"/>
</dbReference>
<feature type="transmembrane region" description="Helical" evidence="1">
    <location>
        <begin position="112"/>
        <end position="128"/>
    </location>
</feature>
<dbReference type="Proteomes" id="UP000223606">
    <property type="component" value="Chromosome 1"/>
</dbReference>
<dbReference type="EMBL" id="LT960614">
    <property type="protein sequence ID" value="SON56322.1"/>
    <property type="molecule type" value="Genomic_DNA"/>
</dbReference>
<feature type="transmembrane region" description="Helical" evidence="1">
    <location>
        <begin position="84"/>
        <end position="105"/>
    </location>
</feature>
<dbReference type="OrthoDB" id="7861714at2"/>
<protein>
    <recommendedName>
        <fullName evidence="4">DUF1097 domain-containing protein</fullName>
    </recommendedName>
</protein>
<sequence>MNLVTALAIVIGVLGAIATYIFVGNVTGLGLQIWACFIAWASFFHCGGGEAGLKATIPANVWGSLVATVALILIGQMSGGSVPMIAVIVGVTVFILILGAHVALLSAIPAAVYGYACTAAFGLLVAGADPMSAAVQTSPFLNISISMIIGAIFGYVSGKIAGAIAK</sequence>
<feature type="transmembrane region" description="Helical" evidence="1">
    <location>
        <begin position="59"/>
        <end position="78"/>
    </location>
</feature>
<evidence type="ECO:0000256" key="1">
    <source>
        <dbReference type="SAM" id="Phobius"/>
    </source>
</evidence>
<name>A0A2C9D7M7_9HYPH</name>
<dbReference type="AlphaFoldDB" id="A0A2C9D7M7"/>
<keyword evidence="1" id="KW-0472">Membrane</keyword>
<evidence type="ECO:0008006" key="4">
    <source>
        <dbReference type="Google" id="ProtNLM"/>
    </source>
</evidence>
<proteinExistence type="predicted"/>